<sequence length="393" mass="44423">MPQRCFVPGCTDGSTGGEMRHYFRPPRDDSLLEAWHEAIARPDDKRMNAKSRVCHIHFHAEDIMREFVHNVNGELVVIPREKWALKEGAIPLIFPSYPKFLSKKVFLQQRQSRSAARKRPQPSLFDDPEPPRDERLDDVDDDEDDDDSATPEAAHQRAIDEAKEAARRRLFEEITAIAEKGERFHGWSVDTAGDDSVVFYKLRMRDRLVQIDRAVVVASDARLTLSAAGRSVPSSAYTNADGMLFTGMDGLKSFLDFVAGLRACAGCAAELYPHVKWSLTATRHGGSWHHKACAVLGPRPVCPPCHKLRKLFVKRVQTPYRCRSAGVTDDAALARLLRRKVIRATVRRERMKQELRAIKKEVQNVSKHMVDRVLELLPSDQRASVTAALREGD</sequence>
<evidence type="ECO:0000313" key="2">
    <source>
        <dbReference type="Proteomes" id="UP000821865"/>
    </source>
</evidence>
<protein>
    <submittedName>
        <fullName evidence="1">Uncharacterized protein</fullName>
    </submittedName>
</protein>
<dbReference type="EMBL" id="CM023473">
    <property type="protein sequence ID" value="KAH7955068.1"/>
    <property type="molecule type" value="Genomic_DNA"/>
</dbReference>
<evidence type="ECO:0000313" key="1">
    <source>
        <dbReference type="EMBL" id="KAH7955068.1"/>
    </source>
</evidence>
<gene>
    <name evidence="1" type="ORF">HPB49_024351</name>
</gene>
<proteinExistence type="predicted"/>
<organism evidence="1 2">
    <name type="scientific">Dermacentor silvarum</name>
    <name type="common">Tick</name>
    <dbReference type="NCBI Taxonomy" id="543639"/>
    <lineage>
        <taxon>Eukaryota</taxon>
        <taxon>Metazoa</taxon>
        <taxon>Ecdysozoa</taxon>
        <taxon>Arthropoda</taxon>
        <taxon>Chelicerata</taxon>
        <taxon>Arachnida</taxon>
        <taxon>Acari</taxon>
        <taxon>Parasitiformes</taxon>
        <taxon>Ixodida</taxon>
        <taxon>Ixodoidea</taxon>
        <taxon>Ixodidae</taxon>
        <taxon>Rhipicephalinae</taxon>
        <taxon>Dermacentor</taxon>
    </lineage>
</organism>
<reference evidence="1" key="1">
    <citation type="submission" date="2020-05" db="EMBL/GenBank/DDBJ databases">
        <title>Large-scale comparative analyses of tick genomes elucidate their genetic diversity and vector capacities.</title>
        <authorList>
            <person name="Jia N."/>
            <person name="Wang J."/>
            <person name="Shi W."/>
            <person name="Du L."/>
            <person name="Sun Y."/>
            <person name="Zhan W."/>
            <person name="Jiang J."/>
            <person name="Wang Q."/>
            <person name="Zhang B."/>
            <person name="Ji P."/>
            <person name="Sakyi L.B."/>
            <person name="Cui X."/>
            <person name="Yuan T."/>
            <person name="Jiang B."/>
            <person name="Yang W."/>
            <person name="Lam T.T.-Y."/>
            <person name="Chang Q."/>
            <person name="Ding S."/>
            <person name="Wang X."/>
            <person name="Zhu J."/>
            <person name="Ruan X."/>
            <person name="Zhao L."/>
            <person name="Wei J."/>
            <person name="Que T."/>
            <person name="Du C."/>
            <person name="Cheng J."/>
            <person name="Dai P."/>
            <person name="Han X."/>
            <person name="Huang E."/>
            <person name="Gao Y."/>
            <person name="Liu J."/>
            <person name="Shao H."/>
            <person name="Ye R."/>
            <person name="Li L."/>
            <person name="Wei W."/>
            <person name="Wang X."/>
            <person name="Wang C."/>
            <person name="Yang T."/>
            <person name="Huo Q."/>
            <person name="Li W."/>
            <person name="Guo W."/>
            <person name="Chen H."/>
            <person name="Zhou L."/>
            <person name="Ni X."/>
            <person name="Tian J."/>
            <person name="Zhou Y."/>
            <person name="Sheng Y."/>
            <person name="Liu T."/>
            <person name="Pan Y."/>
            <person name="Xia L."/>
            <person name="Li J."/>
            <person name="Zhao F."/>
            <person name="Cao W."/>
        </authorList>
    </citation>
    <scope>NUCLEOTIDE SEQUENCE</scope>
    <source>
        <strain evidence="1">Dsil-2018</strain>
    </source>
</reference>
<accession>A0ACB8D0R8</accession>
<name>A0ACB8D0R8_DERSI</name>
<dbReference type="Proteomes" id="UP000821865">
    <property type="component" value="Chromosome 4"/>
</dbReference>
<keyword evidence="2" id="KW-1185">Reference proteome</keyword>
<comment type="caution">
    <text evidence="1">The sequence shown here is derived from an EMBL/GenBank/DDBJ whole genome shotgun (WGS) entry which is preliminary data.</text>
</comment>